<comment type="caution">
    <text evidence="2">The sequence shown here is derived from an EMBL/GenBank/DDBJ whole genome shotgun (WGS) entry which is preliminary data.</text>
</comment>
<gene>
    <name evidence="2" type="ORF">TNCT_399361</name>
</gene>
<dbReference type="AlphaFoldDB" id="A0A8X6GYN9"/>
<proteinExistence type="predicted"/>
<keyword evidence="3" id="KW-1185">Reference proteome</keyword>
<protein>
    <submittedName>
        <fullName evidence="2">Uncharacterized protein</fullName>
    </submittedName>
</protein>
<evidence type="ECO:0000313" key="2">
    <source>
        <dbReference type="EMBL" id="GFR13023.1"/>
    </source>
</evidence>
<accession>A0A8X6GYN9</accession>
<sequence>MSLIVLLKEEVFRGNKERDTKVGMHGHQASKNEPNHFTGKTVPHGPPFRNQEISHLQEKGHMSLAPRILEEEGVKSALVSVRCQCKCDNWAVRKHYALPPSHSR</sequence>
<evidence type="ECO:0000256" key="1">
    <source>
        <dbReference type="SAM" id="MobiDB-lite"/>
    </source>
</evidence>
<reference evidence="2" key="1">
    <citation type="submission" date="2020-07" db="EMBL/GenBank/DDBJ databases">
        <title>Multicomponent nature underlies the extraordinary mechanical properties of spider dragline silk.</title>
        <authorList>
            <person name="Kono N."/>
            <person name="Nakamura H."/>
            <person name="Mori M."/>
            <person name="Yoshida Y."/>
            <person name="Ohtoshi R."/>
            <person name="Malay A.D."/>
            <person name="Moran D.A.P."/>
            <person name="Tomita M."/>
            <person name="Numata K."/>
            <person name="Arakawa K."/>
        </authorList>
    </citation>
    <scope>NUCLEOTIDE SEQUENCE</scope>
</reference>
<organism evidence="2 3">
    <name type="scientific">Trichonephila clavata</name>
    <name type="common">Joro spider</name>
    <name type="synonym">Nephila clavata</name>
    <dbReference type="NCBI Taxonomy" id="2740835"/>
    <lineage>
        <taxon>Eukaryota</taxon>
        <taxon>Metazoa</taxon>
        <taxon>Ecdysozoa</taxon>
        <taxon>Arthropoda</taxon>
        <taxon>Chelicerata</taxon>
        <taxon>Arachnida</taxon>
        <taxon>Araneae</taxon>
        <taxon>Araneomorphae</taxon>
        <taxon>Entelegynae</taxon>
        <taxon>Araneoidea</taxon>
        <taxon>Nephilidae</taxon>
        <taxon>Trichonephila</taxon>
    </lineage>
</organism>
<evidence type="ECO:0000313" key="3">
    <source>
        <dbReference type="Proteomes" id="UP000887116"/>
    </source>
</evidence>
<name>A0A8X6GYN9_TRICU</name>
<dbReference type="Proteomes" id="UP000887116">
    <property type="component" value="Unassembled WGS sequence"/>
</dbReference>
<dbReference type="EMBL" id="BMAO01036781">
    <property type="protein sequence ID" value="GFR13023.1"/>
    <property type="molecule type" value="Genomic_DNA"/>
</dbReference>
<feature type="region of interest" description="Disordered" evidence="1">
    <location>
        <begin position="17"/>
        <end position="46"/>
    </location>
</feature>